<dbReference type="EMBL" id="CAMXCH010000004">
    <property type="protein sequence ID" value="CAI3954995.1"/>
    <property type="molecule type" value="Genomic_DNA"/>
</dbReference>
<keyword evidence="4" id="KW-0804">Transcription</keyword>
<sequence length="287" mass="33585">MTVEQNQDPLLPGYSFNAYLVAGLTPIDKGGIYDFFVDRPNGMEGFIINLTFAGEGVIFHEDKSFVSQPGDFLIFPPNESHYYGRRANSKQWYHYWVYFKPRAIWTKWLLWPLTVGNVGYFRPDDQLNKDLENLFLKIVETAQSSNTYSEILAMNLLENFLIQRMQTISIKKQEKYDHRVILACNFISDNVDNCLQDKFIIEHIAELVNLSPSRISHLFKENIGVSILSWREDQRVNKAKFLLQTTPLSISQIAQHLGYTDQFYFSRVFKNKTGLSPKKFRYIFYKN</sequence>
<dbReference type="Pfam" id="PF02311">
    <property type="entry name" value="AraC_binding"/>
    <property type="match status" value="1"/>
</dbReference>
<comment type="caution">
    <text evidence="6">The sequence shown here is derived from an EMBL/GenBank/DDBJ whole genome shotgun (WGS) entry which is preliminary data.</text>
</comment>
<keyword evidence="7" id="KW-1185">Reference proteome</keyword>
<keyword evidence="2 6" id="KW-0238">DNA-binding</keyword>
<evidence type="ECO:0000256" key="2">
    <source>
        <dbReference type="ARBA" id="ARBA00023125"/>
    </source>
</evidence>
<reference evidence="6" key="1">
    <citation type="submission" date="2022-10" db="EMBL/GenBank/DDBJ databases">
        <authorList>
            <person name="Botero Cardona J."/>
        </authorList>
    </citation>
    <scope>NUCLEOTIDE SEQUENCE</scope>
    <source>
        <strain evidence="6">R-83534</strain>
    </source>
</reference>
<dbReference type="InterPro" id="IPR037923">
    <property type="entry name" value="HTH-like"/>
</dbReference>
<dbReference type="Gene3D" id="1.10.10.60">
    <property type="entry name" value="Homeodomain-like"/>
    <property type="match status" value="2"/>
</dbReference>
<dbReference type="Gene3D" id="2.60.120.280">
    <property type="entry name" value="Regulatory protein AraC"/>
    <property type="match status" value="1"/>
</dbReference>
<dbReference type="InterPro" id="IPR003313">
    <property type="entry name" value="AraC-bd"/>
</dbReference>
<dbReference type="SUPFAM" id="SSF46689">
    <property type="entry name" value="Homeodomain-like"/>
    <property type="match status" value="1"/>
</dbReference>
<dbReference type="PANTHER" id="PTHR43280">
    <property type="entry name" value="ARAC-FAMILY TRANSCRIPTIONAL REGULATOR"/>
    <property type="match status" value="1"/>
</dbReference>
<evidence type="ECO:0000313" key="6">
    <source>
        <dbReference type="EMBL" id="CAI3954995.1"/>
    </source>
</evidence>
<dbReference type="RefSeq" id="WP_282024559.1">
    <property type="nucleotide sequence ID" value="NZ_CAMXCH010000004.1"/>
</dbReference>
<organism evidence="6 7">
    <name type="scientific">Commensalibacter papalotli</name>
    <name type="common">ex Botero et al. 2024</name>
    <dbReference type="NCBI Taxonomy" id="2972766"/>
    <lineage>
        <taxon>Bacteria</taxon>
        <taxon>Pseudomonadati</taxon>
        <taxon>Pseudomonadota</taxon>
        <taxon>Alphaproteobacteria</taxon>
        <taxon>Acetobacterales</taxon>
        <taxon>Acetobacteraceae</taxon>
    </lineage>
</organism>
<gene>
    <name evidence="6" type="ORF">R83534S58_LOCUS1948</name>
</gene>
<dbReference type="GO" id="GO:0003677">
    <property type="term" value="F:DNA binding"/>
    <property type="evidence" value="ECO:0007669"/>
    <property type="project" value="UniProtKB-KW"/>
</dbReference>
<evidence type="ECO:0000256" key="4">
    <source>
        <dbReference type="ARBA" id="ARBA00023163"/>
    </source>
</evidence>
<dbReference type="PANTHER" id="PTHR43280:SF25">
    <property type="entry name" value="ARABINOSE OPERON REGULATORY PROTEIN"/>
    <property type="match status" value="1"/>
</dbReference>
<evidence type="ECO:0000256" key="1">
    <source>
        <dbReference type="ARBA" id="ARBA00023015"/>
    </source>
</evidence>
<dbReference type="InterPro" id="IPR018060">
    <property type="entry name" value="HTH_AraC"/>
</dbReference>
<dbReference type="Pfam" id="PF12833">
    <property type="entry name" value="HTH_18"/>
    <property type="match status" value="1"/>
</dbReference>
<name>A0ABN8WC77_9PROT</name>
<feature type="domain" description="HTH araC/xylS-type" evidence="5">
    <location>
        <begin position="185"/>
        <end position="283"/>
    </location>
</feature>
<protein>
    <submittedName>
        <fullName evidence="6">AraC-type DNA-binding domain and AraC-containing proteins (AraC) (PDB:1BL0)</fullName>
    </submittedName>
</protein>
<dbReference type="PRINTS" id="PR00032">
    <property type="entry name" value="HTHARAC"/>
</dbReference>
<dbReference type="InterPro" id="IPR020449">
    <property type="entry name" value="Tscrpt_reg_AraC-type_HTH"/>
</dbReference>
<evidence type="ECO:0000313" key="7">
    <source>
        <dbReference type="Proteomes" id="UP001154272"/>
    </source>
</evidence>
<dbReference type="PROSITE" id="PS00041">
    <property type="entry name" value="HTH_ARAC_FAMILY_1"/>
    <property type="match status" value="1"/>
</dbReference>
<proteinExistence type="predicted"/>
<dbReference type="SMART" id="SM00342">
    <property type="entry name" value="HTH_ARAC"/>
    <property type="match status" value="1"/>
</dbReference>
<dbReference type="NCBIfam" id="NF007860">
    <property type="entry name" value="PRK10572.1"/>
    <property type="match status" value="1"/>
</dbReference>
<dbReference type="Proteomes" id="UP001154272">
    <property type="component" value="Unassembled WGS sequence"/>
</dbReference>
<keyword evidence="1" id="KW-0805">Transcription regulation</keyword>
<evidence type="ECO:0000259" key="5">
    <source>
        <dbReference type="PROSITE" id="PS01124"/>
    </source>
</evidence>
<dbReference type="SUPFAM" id="SSF51215">
    <property type="entry name" value="Regulatory protein AraC"/>
    <property type="match status" value="1"/>
</dbReference>
<dbReference type="PROSITE" id="PS01124">
    <property type="entry name" value="HTH_ARAC_FAMILY_2"/>
    <property type="match status" value="1"/>
</dbReference>
<accession>A0ABN8WC77</accession>
<dbReference type="InterPro" id="IPR018062">
    <property type="entry name" value="HTH_AraC-typ_CS"/>
</dbReference>
<evidence type="ECO:0000256" key="3">
    <source>
        <dbReference type="ARBA" id="ARBA00023159"/>
    </source>
</evidence>
<keyword evidence="3" id="KW-0010">Activator</keyword>
<dbReference type="InterPro" id="IPR009057">
    <property type="entry name" value="Homeodomain-like_sf"/>
</dbReference>